<feature type="domain" description="Protein kinase" evidence="5">
    <location>
        <begin position="92"/>
        <end position="368"/>
    </location>
</feature>
<keyword evidence="7" id="KW-1185">Reference proteome</keyword>
<sequence>MSSRQDGDLYYMDFIKNESKTKSNIDFGKCLDCGKERNSVGWCKDCDINALKNNFKNWTSGNINMDNFIKHTQLHANKSVEYLEYVNFDQFDLVEDVNKGGAFSTIYSAVWMEGPIWVWDEEAEKWTRNGPVKVALKRLNDSQNISEEYFKQLYKYHRSLQSVNTANCYGITKDLTSSYMFVMRYYENGDLHSYLDKAQGMLCWSDIVDMLWGISGGIENIHKSGLIHGHLHGGNLLVENELGPVNICIADVGLHGPIDGPIDKKDTNKIYGVLPYVAPEVLKGNLPTMASDIYSFGIIMWTLSAGTRLWCDRPHDLRLASEICFGLRPEIIDGTPKVYIQLMTQCWHPNPSKRPTASELSELLGSWTFAIYDDPDPSELSDQFNIAEEKKFSDSERNKFQQRKIHPQAFYTSRLLYFPELIRQ</sequence>
<dbReference type="VEuPathDB" id="FungiDB:RhiirFUN_024860"/>
<accession>A0A2I1GYD0</accession>
<evidence type="ECO:0000313" key="6">
    <source>
        <dbReference type="EMBL" id="PKY51636.1"/>
    </source>
</evidence>
<gene>
    <name evidence="6" type="ORF">RhiirA4_468792</name>
</gene>
<name>A0A2I1GYD0_9GLOM</name>
<dbReference type="InterPro" id="IPR000719">
    <property type="entry name" value="Prot_kinase_dom"/>
</dbReference>
<dbReference type="InterPro" id="IPR001245">
    <property type="entry name" value="Ser-Thr/Tyr_kinase_cat_dom"/>
</dbReference>
<dbReference type="PROSITE" id="PS50011">
    <property type="entry name" value="PROTEIN_KINASE_DOM"/>
    <property type="match status" value="1"/>
</dbReference>
<dbReference type="PANTHER" id="PTHR44329:SF288">
    <property type="entry name" value="MITOGEN-ACTIVATED PROTEIN KINASE KINASE KINASE 20"/>
    <property type="match status" value="1"/>
</dbReference>
<keyword evidence="3 6" id="KW-0418">Kinase</keyword>
<evidence type="ECO:0000256" key="2">
    <source>
        <dbReference type="ARBA" id="ARBA00022741"/>
    </source>
</evidence>
<dbReference type="PRINTS" id="PR00109">
    <property type="entry name" value="TYRKINASE"/>
</dbReference>
<evidence type="ECO:0000313" key="7">
    <source>
        <dbReference type="Proteomes" id="UP000234323"/>
    </source>
</evidence>
<keyword evidence="1" id="KW-0808">Transferase</keyword>
<evidence type="ECO:0000256" key="1">
    <source>
        <dbReference type="ARBA" id="ARBA00022679"/>
    </source>
</evidence>
<evidence type="ECO:0000259" key="5">
    <source>
        <dbReference type="PROSITE" id="PS50011"/>
    </source>
</evidence>
<organism evidence="6 7">
    <name type="scientific">Rhizophagus irregularis</name>
    <dbReference type="NCBI Taxonomy" id="588596"/>
    <lineage>
        <taxon>Eukaryota</taxon>
        <taxon>Fungi</taxon>
        <taxon>Fungi incertae sedis</taxon>
        <taxon>Mucoromycota</taxon>
        <taxon>Glomeromycotina</taxon>
        <taxon>Glomeromycetes</taxon>
        <taxon>Glomerales</taxon>
        <taxon>Glomeraceae</taxon>
        <taxon>Rhizophagus</taxon>
    </lineage>
</organism>
<dbReference type="EMBL" id="LLXI01001056">
    <property type="protein sequence ID" value="PKY51636.1"/>
    <property type="molecule type" value="Genomic_DNA"/>
</dbReference>
<dbReference type="PANTHER" id="PTHR44329">
    <property type="entry name" value="SERINE/THREONINE-PROTEIN KINASE TNNI3K-RELATED"/>
    <property type="match status" value="1"/>
</dbReference>
<dbReference type="VEuPathDB" id="FungiDB:FUN_025468"/>
<dbReference type="Proteomes" id="UP000234323">
    <property type="component" value="Unassembled WGS sequence"/>
</dbReference>
<dbReference type="Pfam" id="PF07714">
    <property type="entry name" value="PK_Tyr_Ser-Thr"/>
    <property type="match status" value="1"/>
</dbReference>
<dbReference type="InterPro" id="IPR011009">
    <property type="entry name" value="Kinase-like_dom_sf"/>
</dbReference>
<dbReference type="SUPFAM" id="SSF56112">
    <property type="entry name" value="Protein kinase-like (PK-like)"/>
    <property type="match status" value="1"/>
</dbReference>
<dbReference type="Gene3D" id="1.10.510.10">
    <property type="entry name" value="Transferase(Phosphotransferase) domain 1"/>
    <property type="match status" value="1"/>
</dbReference>
<keyword evidence="2" id="KW-0547">Nucleotide-binding</keyword>
<comment type="caution">
    <text evidence="6">The sequence shown here is derived from an EMBL/GenBank/DDBJ whole genome shotgun (WGS) entry which is preliminary data.</text>
</comment>
<evidence type="ECO:0000256" key="3">
    <source>
        <dbReference type="ARBA" id="ARBA00022777"/>
    </source>
</evidence>
<dbReference type="InterPro" id="IPR051681">
    <property type="entry name" value="Ser/Thr_Kinases-Pseudokinases"/>
</dbReference>
<protein>
    <submittedName>
        <fullName evidence="6">Kinase-like protein</fullName>
    </submittedName>
</protein>
<dbReference type="AlphaFoldDB" id="A0A2I1GYD0"/>
<keyword evidence="4" id="KW-0067">ATP-binding</keyword>
<proteinExistence type="predicted"/>
<reference evidence="6 7" key="1">
    <citation type="submission" date="2015-10" db="EMBL/GenBank/DDBJ databases">
        <title>Genome analyses suggest a sexual origin of heterokaryosis in a supposedly ancient asexual fungus.</title>
        <authorList>
            <person name="Ropars J."/>
            <person name="Sedzielewska K."/>
            <person name="Noel J."/>
            <person name="Charron P."/>
            <person name="Farinelli L."/>
            <person name="Marton T."/>
            <person name="Kruger M."/>
            <person name="Pelin A."/>
            <person name="Brachmann A."/>
            <person name="Corradi N."/>
        </authorList>
    </citation>
    <scope>NUCLEOTIDE SEQUENCE [LARGE SCALE GENOMIC DNA]</scope>
    <source>
        <strain evidence="6 7">A4</strain>
    </source>
</reference>
<evidence type="ECO:0000256" key="4">
    <source>
        <dbReference type="ARBA" id="ARBA00022840"/>
    </source>
</evidence>
<dbReference type="GO" id="GO:0004674">
    <property type="term" value="F:protein serine/threonine kinase activity"/>
    <property type="evidence" value="ECO:0007669"/>
    <property type="project" value="TreeGrafter"/>
</dbReference>
<dbReference type="VEuPathDB" id="FungiDB:RhiirA1_469112"/>
<dbReference type="GO" id="GO:0005524">
    <property type="term" value="F:ATP binding"/>
    <property type="evidence" value="ECO:0007669"/>
    <property type="project" value="UniProtKB-KW"/>
</dbReference>